<evidence type="ECO:0000313" key="2">
    <source>
        <dbReference type="EMBL" id="VDN59871.1"/>
    </source>
</evidence>
<gene>
    <name evidence="2" type="ORF">DME_LOCUS9844</name>
</gene>
<evidence type="ECO:0000313" key="3">
    <source>
        <dbReference type="Proteomes" id="UP000038040"/>
    </source>
</evidence>
<dbReference type="AlphaFoldDB" id="A0A0N4UHS0"/>
<accession>A0A0N4UHS0</accession>
<dbReference type="WBParaSite" id="DME_0000711401-mRNA-1">
    <property type="protein sequence ID" value="DME_0000711401-mRNA-1"/>
    <property type="gene ID" value="DME_0000711401"/>
</dbReference>
<dbReference type="Proteomes" id="UP000038040">
    <property type="component" value="Unplaced"/>
</dbReference>
<organism evidence="3 5">
    <name type="scientific">Dracunculus medinensis</name>
    <name type="common">Guinea worm</name>
    <dbReference type="NCBI Taxonomy" id="318479"/>
    <lineage>
        <taxon>Eukaryota</taxon>
        <taxon>Metazoa</taxon>
        <taxon>Ecdysozoa</taxon>
        <taxon>Nematoda</taxon>
        <taxon>Chromadorea</taxon>
        <taxon>Rhabditida</taxon>
        <taxon>Spirurina</taxon>
        <taxon>Dracunculoidea</taxon>
        <taxon>Dracunculidae</taxon>
        <taxon>Dracunculus</taxon>
    </lineage>
</organism>
<reference evidence="2 4" key="2">
    <citation type="submission" date="2018-11" db="EMBL/GenBank/DDBJ databases">
        <authorList>
            <consortium name="Pathogen Informatics"/>
        </authorList>
    </citation>
    <scope>NUCLEOTIDE SEQUENCE [LARGE SCALE GENOMIC DNA]</scope>
</reference>
<feature type="region of interest" description="Disordered" evidence="1">
    <location>
        <begin position="91"/>
        <end position="123"/>
    </location>
</feature>
<evidence type="ECO:0000256" key="1">
    <source>
        <dbReference type="SAM" id="MobiDB-lite"/>
    </source>
</evidence>
<dbReference type="Proteomes" id="UP000274756">
    <property type="component" value="Unassembled WGS sequence"/>
</dbReference>
<dbReference type="EMBL" id="UYYG01001193">
    <property type="protein sequence ID" value="VDN59871.1"/>
    <property type="molecule type" value="Genomic_DNA"/>
</dbReference>
<evidence type="ECO:0000313" key="5">
    <source>
        <dbReference type="WBParaSite" id="DME_0000711401-mRNA-1"/>
    </source>
</evidence>
<proteinExistence type="predicted"/>
<name>A0A0N4UHS0_DRAME</name>
<feature type="compositionally biased region" description="Polar residues" evidence="1">
    <location>
        <begin position="11"/>
        <end position="20"/>
    </location>
</feature>
<protein>
    <submittedName>
        <fullName evidence="2 5">Uncharacterized protein</fullName>
    </submittedName>
</protein>
<feature type="region of interest" description="Disordered" evidence="1">
    <location>
        <begin position="1"/>
        <end position="23"/>
    </location>
</feature>
<reference evidence="5" key="1">
    <citation type="submission" date="2017-02" db="UniProtKB">
        <authorList>
            <consortium name="WormBaseParasite"/>
        </authorList>
    </citation>
    <scope>IDENTIFICATION</scope>
</reference>
<evidence type="ECO:0000313" key="4">
    <source>
        <dbReference type="Proteomes" id="UP000274756"/>
    </source>
</evidence>
<sequence length="252" mass="28633">MKIGIDDGATMSENPNSWTLSEDIRKEREKNKIKANTFKFNADYSENNFLSHLSNADSVEKESKINTAEIPKTGSIFGGFGHGLTAKPFSDSLKSNFSEEHNNERGKSVENEDEATRKERDKQERDRLFWRRAAMHSSEFSPITASNPLSNVAKSNQLNQRFSRPLLENSAYKSPFAAGSSNSRPSWPRFGDPVADPPKHMELVASGRSFSQDRDGNKCLWNFDKNDFEKRMGYIFAVCSNILPWYLQHLPL</sequence>
<feature type="compositionally biased region" description="Basic and acidic residues" evidence="1">
    <location>
        <begin position="97"/>
        <end position="123"/>
    </location>
</feature>
<keyword evidence="4" id="KW-1185">Reference proteome</keyword>